<organism evidence="2 3">
    <name type="scientific">Callosobruchus maculatus</name>
    <name type="common">Southern cowpea weevil</name>
    <name type="synonym">Pulse bruchid</name>
    <dbReference type="NCBI Taxonomy" id="64391"/>
    <lineage>
        <taxon>Eukaryota</taxon>
        <taxon>Metazoa</taxon>
        <taxon>Ecdysozoa</taxon>
        <taxon>Arthropoda</taxon>
        <taxon>Hexapoda</taxon>
        <taxon>Insecta</taxon>
        <taxon>Pterygota</taxon>
        <taxon>Neoptera</taxon>
        <taxon>Endopterygota</taxon>
        <taxon>Coleoptera</taxon>
        <taxon>Polyphaga</taxon>
        <taxon>Cucujiformia</taxon>
        <taxon>Chrysomeloidea</taxon>
        <taxon>Chrysomelidae</taxon>
        <taxon>Bruchinae</taxon>
        <taxon>Bruchini</taxon>
        <taxon>Callosobruchus</taxon>
    </lineage>
</organism>
<dbReference type="AlphaFoldDB" id="A0A653DVX9"/>
<keyword evidence="3" id="KW-1185">Reference proteome</keyword>
<reference evidence="2 3" key="1">
    <citation type="submission" date="2019-01" db="EMBL/GenBank/DDBJ databases">
        <authorList>
            <person name="Sayadi A."/>
        </authorList>
    </citation>
    <scope>NUCLEOTIDE SEQUENCE [LARGE SCALE GENOMIC DNA]</scope>
</reference>
<accession>A0A653DVX9</accession>
<feature type="region of interest" description="Disordered" evidence="1">
    <location>
        <begin position="1"/>
        <end position="54"/>
    </location>
</feature>
<evidence type="ECO:0000313" key="2">
    <source>
        <dbReference type="EMBL" id="VEN63635.1"/>
    </source>
</evidence>
<dbReference type="Proteomes" id="UP000410492">
    <property type="component" value="Unassembled WGS sequence"/>
</dbReference>
<evidence type="ECO:0000256" key="1">
    <source>
        <dbReference type="SAM" id="MobiDB-lite"/>
    </source>
</evidence>
<gene>
    <name evidence="2" type="ORF">CALMAC_LOCUS20412</name>
</gene>
<dbReference type="EMBL" id="CAACVG010014750">
    <property type="protein sequence ID" value="VEN63635.1"/>
    <property type="molecule type" value="Genomic_DNA"/>
</dbReference>
<proteinExistence type="predicted"/>
<name>A0A653DVX9_CALMS</name>
<feature type="non-terminal residue" evidence="2">
    <location>
        <position position="91"/>
    </location>
</feature>
<protein>
    <submittedName>
        <fullName evidence="2">Uncharacterized protein</fullName>
    </submittedName>
</protein>
<sequence length="91" mass="10556">MKKTHQSSNLHRNKEGRDESLTTTKMMRKGQESKTKHSAKWNAPRQDGEKDTERFWKNATLAGGRLWGFERGSGELTHPWIGFGQQHLFCQ</sequence>
<feature type="compositionally biased region" description="Polar residues" evidence="1">
    <location>
        <begin position="1"/>
        <end position="10"/>
    </location>
</feature>
<evidence type="ECO:0000313" key="3">
    <source>
        <dbReference type="Proteomes" id="UP000410492"/>
    </source>
</evidence>